<dbReference type="RefSeq" id="WP_173178026.1">
    <property type="nucleotide sequence ID" value="NZ_AP023189.1"/>
</dbReference>
<evidence type="ECO:0000313" key="6">
    <source>
        <dbReference type="Proteomes" id="UP001054892"/>
    </source>
</evidence>
<feature type="region of interest" description="Disordered" evidence="1">
    <location>
        <begin position="23"/>
        <end position="106"/>
    </location>
</feature>
<evidence type="ECO:0008006" key="7">
    <source>
        <dbReference type="Google" id="ProtNLM"/>
    </source>
</evidence>
<gene>
    <name evidence="3" type="ORF">TUM18999_40890</name>
    <name evidence="4" type="ORF">TUM20286_53510</name>
</gene>
<organism evidence="3 5">
    <name type="scientific">Pseudomonas tohonis</name>
    <dbReference type="NCBI Taxonomy" id="2725477"/>
    <lineage>
        <taxon>Bacteria</taxon>
        <taxon>Pseudomonadati</taxon>
        <taxon>Pseudomonadota</taxon>
        <taxon>Gammaproteobacteria</taxon>
        <taxon>Pseudomonadales</taxon>
        <taxon>Pseudomonadaceae</taxon>
        <taxon>Pseudomonas</taxon>
    </lineage>
</organism>
<protein>
    <recommendedName>
        <fullName evidence="7">Lipoprotein</fullName>
    </recommendedName>
</protein>
<reference evidence="3 5" key="1">
    <citation type="submission" date="2020-05" db="EMBL/GenBank/DDBJ databases">
        <title>Characterization of novel class B3 metallo-beta-lactamase from novel Pseudomonas species.</title>
        <authorList>
            <person name="Yamada K."/>
            <person name="Aoki K."/>
            <person name="Ishii Y."/>
        </authorList>
    </citation>
    <scope>NUCLEOTIDE SEQUENCE [LARGE SCALE GENOMIC DNA]</scope>
    <source>
        <strain evidence="3 5">TUM18999</strain>
        <strain evidence="4 6">TUM20286</strain>
    </source>
</reference>
<feature type="compositionally biased region" description="Basic and acidic residues" evidence="1">
    <location>
        <begin position="76"/>
        <end position="106"/>
    </location>
</feature>
<feature type="compositionally biased region" description="Low complexity" evidence="1">
    <location>
        <begin position="55"/>
        <end position="65"/>
    </location>
</feature>
<feature type="chain" id="PRO_5026808972" description="Lipoprotein" evidence="2">
    <location>
        <begin position="22"/>
        <end position="106"/>
    </location>
</feature>
<evidence type="ECO:0000256" key="2">
    <source>
        <dbReference type="SAM" id="SignalP"/>
    </source>
</evidence>
<keyword evidence="6" id="KW-1185">Reference proteome</keyword>
<dbReference type="Proteomes" id="UP000509383">
    <property type="component" value="Chromosome"/>
</dbReference>
<name>A0A6J4E905_9PSED</name>
<dbReference type="Proteomes" id="UP001054892">
    <property type="component" value="Unassembled WGS sequence"/>
</dbReference>
<dbReference type="EMBL" id="AP023189">
    <property type="protein sequence ID" value="BCG25898.1"/>
    <property type="molecule type" value="Genomic_DNA"/>
</dbReference>
<proteinExistence type="predicted"/>
<dbReference type="KEGG" id="ptw:TUM18999_40890"/>
<feature type="compositionally biased region" description="Pro residues" evidence="1">
    <location>
        <begin position="44"/>
        <end position="54"/>
    </location>
</feature>
<feature type="signal peptide" evidence="2">
    <location>
        <begin position="1"/>
        <end position="21"/>
    </location>
</feature>
<keyword evidence="2" id="KW-0732">Signal</keyword>
<dbReference type="EMBL" id="BQKM01000019">
    <property type="protein sequence ID" value="GJN55599.1"/>
    <property type="molecule type" value="Genomic_DNA"/>
</dbReference>
<dbReference type="PROSITE" id="PS51257">
    <property type="entry name" value="PROKAR_LIPOPROTEIN"/>
    <property type="match status" value="1"/>
</dbReference>
<sequence length="106" mass="10858">MKGAIVLAFAALVAVSCGIQAQQPPLLRSPGTPAPGSPGTATPQPYPQPSPPSLPAAAPRSGSPPLLVNPPTTRQTDPRDERIPVLQEQLDRNSKGLGGSEKKPAP</sequence>
<evidence type="ECO:0000313" key="4">
    <source>
        <dbReference type="EMBL" id="GJN55599.1"/>
    </source>
</evidence>
<evidence type="ECO:0000256" key="1">
    <source>
        <dbReference type="SAM" id="MobiDB-lite"/>
    </source>
</evidence>
<evidence type="ECO:0000313" key="3">
    <source>
        <dbReference type="EMBL" id="BCG25898.1"/>
    </source>
</evidence>
<accession>A0A6J4E905</accession>
<evidence type="ECO:0000313" key="5">
    <source>
        <dbReference type="Proteomes" id="UP000509383"/>
    </source>
</evidence>
<dbReference type="AlphaFoldDB" id="A0A6J4E905"/>